<feature type="coiled-coil region" evidence="6">
    <location>
        <begin position="371"/>
        <end position="398"/>
    </location>
</feature>
<evidence type="ECO:0000256" key="1">
    <source>
        <dbReference type="ARBA" id="ARBA00004651"/>
    </source>
</evidence>
<keyword evidence="10" id="KW-1185">Reference proteome</keyword>
<comment type="subcellular location">
    <subcellularLocation>
        <location evidence="1">Cell membrane</location>
        <topology evidence="1">Multi-pass membrane protein</topology>
    </subcellularLocation>
</comment>
<proteinExistence type="predicted"/>
<dbReference type="Gene3D" id="3.40.50.300">
    <property type="entry name" value="P-loop containing nucleotide triphosphate hydrolases"/>
    <property type="match status" value="1"/>
</dbReference>
<reference evidence="9 10" key="1">
    <citation type="submission" date="2017-09" db="EMBL/GenBank/DDBJ databases">
        <authorList>
            <person name="Ehlers B."/>
            <person name="Leendertz F.H."/>
        </authorList>
    </citation>
    <scope>NUCLEOTIDE SEQUENCE [LARGE SCALE GENOMIC DNA]</scope>
    <source>
        <strain evidence="9 10">DSM 18289</strain>
    </source>
</reference>
<dbReference type="Proteomes" id="UP000219439">
    <property type="component" value="Unassembled WGS sequence"/>
</dbReference>
<dbReference type="RefSeq" id="WP_170955947.1">
    <property type="nucleotide sequence ID" value="NZ_OBEL01000001.1"/>
</dbReference>
<feature type="coiled-coil region" evidence="6">
    <location>
        <begin position="290"/>
        <end position="338"/>
    </location>
</feature>
<evidence type="ECO:0000256" key="7">
    <source>
        <dbReference type="SAM" id="Phobius"/>
    </source>
</evidence>
<keyword evidence="5 7" id="KW-0472">Membrane</keyword>
<feature type="transmembrane region" description="Helical" evidence="7">
    <location>
        <begin position="30"/>
        <end position="47"/>
    </location>
</feature>
<sequence length="721" mass="77979">MNSSRVSHNDEVELDLKALLTSIYGAKWKLLIASLAMAGLVGFMIFSQQANYSADARLLIAPQDAGFARSSVDSPVPVASADEAMFASQVQVLTSRDLASRVIDKLGIIDEPELQEGSLLSGLVASIGLGGGGKDAKERAIENFAKRLNIEAVDMTRVISVQYKSLKAEMAANIVNAVIEDYRLLQRNAKVENTKDATRLLETEITKLRERVRIAESKVEAFRSTSDLLQTAGDGSDTLIEQRLSDANAQLARVRTEKTEAEARASRVRALLKDGVSGQSATEVASNPLIQRLKEQELAQEGQIAELSATLLPAHPRIKALKTQLTQTQNALRSEVRNILQGLENDARIAAAREKGLLKDLNRLKIDVAGVNEQSIKLRALEREATAQRQLLESFLARYREALSLQNPEFVPPDARIIARATVPSEPLPKNTVAKAIVAAIGTMLIGIILTMFKAFFSGAAFRPVEYVQELPREANAGPVLQEPVLDDRMLEKAAKQKQGSNWSKEADVTRMAAGASAELEHSSYEDVVSLAAKAALENLKTGKARVVMLSPGGMHNDRTNAKPIARAIAQSGKNVVLVSLADANLAGRADIAWEGVSDLIDDEASFSQVIYRDRLSRCHLVPCGSRALEQEDVQTEMFQMLLAALGEAYDIVLVDTGRFYKDDEVVEGLANGTEAMALVLTAQESDDGAAEIGKFLKSIGYADVAIVISGEAGIEAKDVA</sequence>
<accession>A0A285ND39</accession>
<dbReference type="InterPro" id="IPR027417">
    <property type="entry name" value="P-loop_NTPase"/>
</dbReference>
<evidence type="ECO:0000256" key="5">
    <source>
        <dbReference type="ARBA" id="ARBA00023136"/>
    </source>
</evidence>
<feature type="domain" description="Polysaccharide chain length determinant N-terminal" evidence="8">
    <location>
        <begin position="13"/>
        <end position="106"/>
    </location>
</feature>
<evidence type="ECO:0000256" key="2">
    <source>
        <dbReference type="ARBA" id="ARBA00022475"/>
    </source>
</evidence>
<protein>
    <submittedName>
        <fullName evidence="9">Uncharacterized protein involved in exopolysaccharide biosynthesis</fullName>
    </submittedName>
</protein>
<evidence type="ECO:0000259" key="8">
    <source>
        <dbReference type="Pfam" id="PF02706"/>
    </source>
</evidence>
<keyword evidence="6" id="KW-0175">Coiled coil</keyword>
<keyword evidence="2" id="KW-1003">Cell membrane</keyword>
<keyword evidence="4 7" id="KW-1133">Transmembrane helix</keyword>
<dbReference type="GO" id="GO:0004713">
    <property type="term" value="F:protein tyrosine kinase activity"/>
    <property type="evidence" value="ECO:0007669"/>
    <property type="project" value="TreeGrafter"/>
</dbReference>
<name>A0A285ND39_9HYPH</name>
<evidence type="ECO:0000256" key="4">
    <source>
        <dbReference type="ARBA" id="ARBA00022989"/>
    </source>
</evidence>
<evidence type="ECO:0000313" key="9">
    <source>
        <dbReference type="EMBL" id="SNZ07370.1"/>
    </source>
</evidence>
<evidence type="ECO:0000313" key="10">
    <source>
        <dbReference type="Proteomes" id="UP000219439"/>
    </source>
</evidence>
<evidence type="ECO:0000256" key="6">
    <source>
        <dbReference type="SAM" id="Coils"/>
    </source>
</evidence>
<organism evidence="9 10">
    <name type="scientific">Cohaesibacter gelatinilyticus</name>
    <dbReference type="NCBI Taxonomy" id="372072"/>
    <lineage>
        <taxon>Bacteria</taxon>
        <taxon>Pseudomonadati</taxon>
        <taxon>Pseudomonadota</taxon>
        <taxon>Alphaproteobacteria</taxon>
        <taxon>Hyphomicrobiales</taxon>
        <taxon>Cohaesibacteraceae</taxon>
    </lineage>
</organism>
<dbReference type="PANTHER" id="PTHR32309:SF13">
    <property type="entry name" value="FERRIC ENTEROBACTIN TRANSPORT PROTEIN FEPE"/>
    <property type="match status" value="1"/>
</dbReference>
<dbReference type="AlphaFoldDB" id="A0A285ND39"/>
<dbReference type="Pfam" id="PF02706">
    <property type="entry name" value="Wzz"/>
    <property type="match status" value="1"/>
</dbReference>
<dbReference type="GO" id="GO:0005886">
    <property type="term" value="C:plasma membrane"/>
    <property type="evidence" value="ECO:0007669"/>
    <property type="project" value="UniProtKB-SubCell"/>
</dbReference>
<dbReference type="InterPro" id="IPR050445">
    <property type="entry name" value="Bact_polysacc_biosynth/exp"/>
</dbReference>
<keyword evidence="3 7" id="KW-0812">Transmembrane</keyword>
<dbReference type="PANTHER" id="PTHR32309">
    <property type="entry name" value="TYROSINE-PROTEIN KINASE"/>
    <property type="match status" value="1"/>
</dbReference>
<dbReference type="EMBL" id="OBEL01000001">
    <property type="protein sequence ID" value="SNZ07370.1"/>
    <property type="molecule type" value="Genomic_DNA"/>
</dbReference>
<gene>
    <name evidence="9" type="ORF">SAMN06265368_0889</name>
</gene>
<dbReference type="SUPFAM" id="SSF52540">
    <property type="entry name" value="P-loop containing nucleoside triphosphate hydrolases"/>
    <property type="match status" value="1"/>
</dbReference>
<evidence type="ECO:0000256" key="3">
    <source>
        <dbReference type="ARBA" id="ARBA00022692"/>
    </source>
</evidence>
<feature type="coiled-coil region" evidence="6">
    <location>
        <begin position="191"/>
        <end position="264"/>
    </location>
</feature>
<dbReference type="InterPro" id="IPR003856">
    <property type="entry name" value="LPS_length_determ_N"/>
</dbReference>